<keyword evidence="3" id="KW-1185">Reference proteome</keyword>
<feature type="compositionally biased region" description="Basic and acidic residues" evidence="1">
    <location>
        <begin position="61"/>
        <end position="75"/>
    </location>
</feature>
<accession>A0AAW2G8F6</accession>
<sequence length="273" mass="30898">MTKQGVGQAHRYKGTIDSLFDLFAEQLLELVKHTGCFVTLASSIIRGTSVSSRKARARARSGAERRGRRLGVREEASENDASVPLSTCSRACLSRALSRSRFLSFFLSLASSFILPHSLELFDPIPAVGVPRRRLLTSRPRGTLAGLRLLALLLLFAPCRARYDDRPTGWPADRPRRAVTLTRSCTRPRARREWGENSRRSETGGELLYCRTGRGIRDAGIFLKRQGNWLRLIQIADNLRLSGAFLRESHQRNYTESPQRFRCVYLILARRRA</sequence>
<proteinExistence type="predicted"/>
<evidence type="ECO:0000256" key="1">
    <source>
        <dbReference type="SAM" id="MobiDB-lite"/>
    </source>
</evidence>
<dbReference type="Proteomes" id="UP001430953">
    <property type="component" value="Unassembled WGS sequence"/>
</dbReference>
<organism evidence="2 3">
    <name type="scientific">Cardiocondyla obscurior</name>
    <dbReference type="NCBI Taxonomy" id="286306"/>
    <lineage>
        <taxon>Eukaryota</taxon>
        <taxon>Metazoa</taxon>
        <taxon>Ecdysozoa</taxon>
        <taxon>Arthropoda</taxon>
        <taxon>Hexapoda</taxon>
        <taxon>Insecta</taxon>
        <taxon>Pterygota</taxon>
        <taxon>Neoptera</taxon>
        <taxon>Endopterygota</taxon>
        <taxon>Hymenoptera</taxon>
        <taxon>Apocrita</taxon>
        <taxon>Aculeata</taxon>
        <taxon>Formicoidea</taxon>
        <taxon>Formicidae</taxon>
        <taxon>Myrmicinae</taxon>
        <taxon>Cardiocondyla</taxon>
    </lineage>
</organism>
<name>A0AAW2G8F6_9HYME</name>
<gene>
    <name evidence="2" type="ORF">PUN28_006040</name>
</gene>
<protein>
    <submittedName>
        <fullName evidence="2">Uncharacterized protein</fullName>
    </submittedName>
</protein>
<dbReference type="AlphaFoldDB" id="A0AAW2G8F6"/>
<feature type="region of interest" description="Disordered" evidence="1">
    <location>
        <begin position="56"/>
        <end position="75"/>
    </location>
</feature>
<evidence type="ECO:0000313" key="3">
    <source>
        <dbReference type="Proteomes" id="UP001430953"/>
    </source>
</evidence>
<evidence type="ECO:0000313" key="2">
    <source>
        <dbReference type="EMBL" id="KAL0123938.1"/>
    </source>
</evidence>
<reference evidence="2 3" key="1">
    <citation type="submission" date="2023-03" db="EMBL/GenBank/DDBJ databases">
        <title>High recombination rates correlate with genetic variation in Cardiocondyla obscurior ants.</title>
        <authorList>
            <person name="Errbii M."/>
        </authorList>
    </citation>
    <scope>NUCLEOTIDE SEQUENCE [LARGE SCALE GENOMIC DNA]</scope>
    <source>
        <strain evidence="2">Alpha-2009</strain>
        <tissue evidence="2">Whole body</tissue>
    </source>
</reference>
<comment type="caution">
    <text evidence="2">The sequence shown here is derived from an EMBL/GenBank/DDBJ whole genome shotgun (WGS) entry which is preliminary data.</text>
</comment>
<dbReference type="EMBL" id="JADYXP020000005">
    <property type="protein sequence ID" value="KAL0123938.1"/>
    <property type="molecule type" value="Genomic_DNA"/>
</dbReference>